<gene>
    <name evidence="1" type="ORF">HMPREF1162_2122</name>
</gene>
<evidence type="ECO:0000313" key="1">
    <source>
        <dbReference type="EMBL" id="EGR95561.1"/>
    </source>
</evidence>
<protein>
    <submittedName>
        <fullName evidence="1">Uncharacterized protein</fullName>
    </submittedName>
</protein>
<sequence length="40" mass="4626">MLAAKYAPVRHDVQHRSTRNSEHCLFYGTPDTSGIRFICF</sequence>
<dbReference type="Proteomes" id="UP000007832">
    <property type="component" value="Unassembled WGS sequence"/>
</dbReference>
<organism evidence="1 2">
    <name type="scientific">[Propionibacterium] namnetense SK182B-JCVI</name>
    <dbReference type="NCBI Taxonomy" id="1051006"/>
    <lineage>
        <taxon>Bacteria</taxon>
        <taxon>Bacillati</taxon>
        <taxon>Actinomycetota</taxon>
        <taxon>Actinomycetes</taxon>
        <taxon>Propionibacteriales</taxon>
        <taxon>Propionibacteriaceae</taxon>
        <taxon>Cutibacterium</taxon>
    </lineage>
</organism>
<name>F9NXE4_9ACTN</name>
<dbReference type="PATRIC" id="fig|1051006.4.peg.1859"/>
<evidence type="ECO:0000313" key="2">
    <source>
        <dbReference type="Proteomes" id="UP000007832"/>
    </source>
</evidence>
<reference evidence="1 2" key="1">
    <citation type="submission" date="2011-07" db="EMBL/GenBank/DDBJ databases">
        <title>Genome Sequence of Propionibacterium acnes SK182B-JCVI.</title>
        <authorList>
            <person name="Durkin A.S."/>
            <person name="Madupu R."/>
            <person name="Hostetler J."/>
            <person name="Radune D."/>
            <person name="Torralba M."/>
            <person name="Methe B."/>
            <person name="Sutton G."/>
            <person name="Strausberg R.L."/>
            <person name="Nelson K.E."/>
        </authorList>
    </citation>
    <scope>NUCLEOTIDE SEQUENCE [LARGE SCALE GENOMIC DNA]</scope>
    <source>
        <strain evidence="1 2">SK182B-JCVI</strain>
    </source>
</reference>
<dbReference type="AlphaFoldDB" id="F9NXE4"/>
<accession>F9NXE4</accession>
<dbReference type="EMBL" id="AFUN01000038">
    <property type="protein sequence ID" value="EGR95561.1"/>
    <property type="molecule type" value="Genomic_DNA"/>
</dbReference>
<proteinExistence type="predicted"/>
<comment type="caution">
    <text evidence="1">The sequence shown here is derived from an EMBL/GenBank/DDBJ whole genome shotgun (WGS) entry which is preliminary data.</text>
</comment>